<evidence type="ECO:0000313" key="1">
    <source>
        <dbReference type="EMBL" id="KKO00171.1"/>
    </source>
</evidence>
<sequence>MMNIELKPLINYRFDKIILNMRKKMKFIESYLKIIIIKLINIQIH</sequence>
<accession>A0A0F9V4J3</accession>
<name>A0A0F9V4J3_9ZZZZ</name>
<proteinExistence type="predicted"/>
<dbReference type="AlphaFoldDB" id="A0A0F9V4J3"/>
<dbReference type="EMBL" id="LAZR01000042">
    <property type="protein sequence ID" value="KKO00171.1"/>
    <property type="molecule type" value="Genomic_DNA"/>
</dbReference>
<protein>
    <submittedName>
        <fullName evidence="1">Uncharacterized protein</fullName>
    </submittedName>
</protein>
<reference evidence="1" key="1">
    <citation type="journal article" date="2015" name="Nature">
        <title>Complex archaea that bridge the gap between prokaryotes and eukaryotes.</title>
        <authorList>
            <person name="Spang A."/>
            <person name="Saw J.H."/>
            <person name="Jorgensen S.L."/>
            <person name="Zaremba-Niedzwiedzka K."/>
            <person name="Martijn J."/>
            <person name="Lind A.E."/>
            <person name="van Eijk R."/>
            <person name="Schleper C."/>
            <person name="Guy L."/>
            <person name="Ettema T.J."/>
        </authorList>
    </citation>
    <scope>NUCLEOTIDE SEQUENCE</scope>
</reference>
<gene>
    <name evidence="1" type="ORF">LCGC14_0129370</name>
</gene>
<organism evidence="1">
    <name type="scientific">marine sediment metagenome</name>
    <dbReference type="NCBI Taxonomy" id="412755"/>
    <lineage>
        <taxon>unclassified sequences</taxon>
        <taxon>metagenomes</taxon>
        <taxon>ecological metagenomes</taxon>
    </lineage>
</organism>
<comment type="caution">
    <text evidence="1">The sequence shown here is derived from an EMBL/GenBank/DDBJ whole genome shotgun (WGS) entry which is preliminary data.</text>
</comment>